<gene>
    <name evidence="2" type="ORF">GCM10025770_15900</name>
</gene>
<comment type="caution">
    <text evidence="2">The sequence shown here is derived from an EMBL/GenBank/DDBJ whole genome shotgun (WGS) entry which is preliminary data.</text>
</comment>
<proteinExistence type="predicted"/>
<dbReference type="InterPro" id="IPR010319">
    <property type="entry name" value="Transglutaminase-like_Cys_pept"/>
</dbReference>
<protein>
    <submittedName>
        <fullName evidence="2">Transglutaminase-like cysteine peptidase</fullName>
    </submittedName>
</protein>
<dbReference type="PANTHER" id="PTHR39327">
    <property type="match status" value="1"/>
</dbReference>
<accession>A0ABP9QL56</accession>
<feature type="signal peptide" evidence="1">
    <location>
        <begin position="1"/>
        <end position="19"/>
    </location>
</feature>
<dbReference type="Gene3D" id="3.10.620.30">
    <property type="match status" value="1"/>
</dbReference>
<dbReference type="EMBL" id="BAABLD010000008">
    <property type="protein sequence ID" value="GAA5163544.1"/>
    <property type="molecule type" value="Genomic_DNA"/>
</dbReference>
<keyword evidence="3" id="KW-1185">Reference proteome</keyword>
<name>A0ABP9QL56_9RHOO</name>
<feature type="chain" id="PRO_5046147472" evidence="1">
    <location>
        <begin position="20"/>
        <end position="213"/>
    </location>
</feature>
<organism evidence="2 3">
    <name type="scientific">Viridibacterium curvum</name>
    <dbReference type="NCBI Taxonomy" id="1101404"/>
    <lineage>
        <taxon>Bacteria</taxon>
        <taxon>Pseudomonadati</taxon>
        <taxon>Pseudomonadota</taxon>
        <taxon>Betaproteobacteria</taxon>
        <taxon>Rhodocyclales</taxon>
        <taxon>Rhodocyclaceae</taxon>
        <taxon>Viridibacterium</taxon>
    </lineage>
</organism>
<dbReference type="Pfam" id="PF06035">
    <property type="entry name" value="Peptidase_C93"/>
    <property type="match status" value="1"/>
</dbReference>
<keyword evidence="1" id="KW-0732">Signal</keyword>
<reference evidence="3" key="1">
    <citation type="journal article" date="2019" name="Int. J. Syst. Evol. Microbiol.">
        <title>The Global Catalogue of Microorganisms (GCM) 10K type strain sequencing project: providing services to taxonomists for standard genome sequencing and annotation.</title>
        <authorList>
            <consortium name="The Broad Institute Genomics Platform"/>
            <consortium name="The Broad Institute Genome Sequencing Center for Infectious Disease"/>
            <person name="Wu L."/>
            <person name="Ma J."/>
        </authorList>
    </citation>
    <scope>NUCLEOTIDE SEQUENCE [LARGE SCALE GENOMIC DNA]</scope>
    <source>
        <strain evidence="3">JCM 18715</strain>
    </source>
</reference>
<dbReference type="PANTHER" id="PTHR39327:SF1">
    <property type="entry name" value="BLR5470 PROTEIN"/>
    <property type="match status" value="1"/>
</dbReference>
<evidence type="ECO:0000313" key="3">
    <source>
        <dbReference type="Proteomes" id="UP001500547"/>
    </source>
</evidence>
<dbReference type="Proteomes" id="UP001500547">
    <property type="component" value="Unassembled WGS sequence"/>
</dbReference>
<evidence type="ECO:0000256" key="1">
    <source>
        <dbReference type="SAM" id="SignalP"/>
    </source>
</evidence>
<sequence>MRRLAACVCATVASLSAVAYMTDFSTSLVERMQGRFGAQAPERFAAWSQALRSMSGSERQRLAAVNALANRAPWSSDDVTWGQADYWATPAEFIARQTGDCEDYVIAKYFSLLALGVDPASLRLTYVRAFMDGQLTPHMVLAWYAQPDAEPLLLDNLDPRLLSASQRPDLSPLFSIAGAAAMPVREGSRARQISDVTLSRWEALQKRVALERD</sequence>
<evidence type="ECO:0000313" key="2">
    <source>
        <dbReference type="EMBL" id="GAA5163544.1"/>
    </source>
</evidence>